<keyword evidence="4" id="KW-1185">Reference proteome</keyword>
<name>A0AAW1V653_9CUCU</name>
<feature type="region of interest" description="Disordered" evidence="1">
    <location>
        <begin position="124"/>
        <end position="172"/>
    </location>
</feature>
<proteinExistence type="predicted"/>
<organism evidence="3 4">
    <name type="scientific">Henosepilachna vigintioctopunctata</name>
    <dbReference type="NCBI Taxonomy" id="420089"/>
    <lineage>
        <taxon>Eukaryota</taxon>
        <taxon>Metazoa</taxon>
        <taxon>Ecdysozoa</taxon>
        <taxon>Arthropoda</taxon>
        <taxon>Hexapoda</taxon>
        <taxon>Insecta</taxon>
        <taxon>Pterygota</taxon>
        <taxon>Neoptera</taxon>
        <taxon>Endopterygota</taxon>
        <taxon>Coleoptera</taxon>
        <taxon>Polyphaga</taxon>
        <taxon>Cucujiformia</taxon>
        <taxon>Coccinelloidea</taxon>
        <taxon>Coccinellidae</taxon>
        <taxon>Epilachninae</taxon>
        <taxon>Epilachnini</taxon>
        <taxon>Henosepilachna</taxon>
    </lineage>
</organism>
<protein>
    <submittedName>
        <fullName evidence="3">Uncharacterized protein</fullName>
    </submittedName>
</protein>
<accession>A0AAW1V653</accession>
<sequence length="306" mass="33161">MIPATKMLFASIFVLQMSQKLSLQYGLTEGAPGNGHLIGGISVGSNISGSGSLIGEIVDGVKGTAGGLVNAAGQVIGDIRKETGEGIDNAENGAGNIIEDIGKGTGRLIHDFGDAEKDIHHGSWNIGHGVNHKNDHNDHGGHASSSHSSGKANSEKHHGENHKDHHGAWQHDGKSKNTFWWVKTGRGIDWLSGIGSMGGIRTPIYDLLGLTKSICRVSFVAEDLIENLGEFHMRVDRKIDEIDRSVVDYVTDKIIKRAVDVVRRNHIAFVAFLVDAHIGLDRFIYNSIIEAYRITKSPVRELFACH</sequence>
<dbReference type="Proteomes" id="UP001431783">
    <property type="component" value="Unassembled WGS sequence"/>
</dbReference>
<comment type="caution">
    <text evidence="3">The sequence shown here is derived from an EMBL/GenBank/DDBJ whole genome shotgun (WGS) entry which is preliminary data.</text>
</comment>
<feature type="compositionally biased region" description="Basic and acidic residues" evidence="1">
    <location>
        <begin position="132"/>
        <end position="141"/>
    </location>
</feature>
<feature type="signal peptide" evidence="2">
    <location>
        <begin position="1"/>
        <end position="23"/>
    </location>
</feature>
<feature type="compositionally biased region" description="Basic and acidic residues" evidence="1">
    <location>
        <begin position="153"/>
        <end position="172"/>
    </location>
</feature>
<reference evidence="3 4" key="1">
    <citation type="submission" date="2023-03" db="EMBL/GenBank/DDBJ databases">
        <title>Genome insight into feeding habits of ladybird beetles.</title>
        <authorList>
            <person name="Li H.-S."/>
            <person name="Huang Y.-H."/>
            <person name="Pang H."/>
        </authorList>
    </citation>
    <scope>NUCLEOTIDE SEQUENCE [LARGE SCALE GENOMIC DNA]</scope>
    <source>
        <strain evidence="3">SYSU_2023b</strain>
        <tissue evidence="3">Whole body</tissue>
    </source>
</reference>
<evidence type="ECO:0000256" key="2">
    <source>
        <dbReference type="SAM" id="SignalP"/>
    </source>
</evidence>
<dbReference type="AlphaFoldDB" id="A0AAW1V653"/>
<evidence type="ECO:0000313" key="3">
    <source>
        <dbReference type="EMBL" id="KAK9891162.1"/>
    </source>
</evidence>
<dbReference type="EMBL" id="JARQZJ010000127">
    <property type="protein sequence ID" value="KAK9891162.1"/>
    <property type="molecule type" value="Genomic_DNA"/>
</dbReference>
<keyword evidence="2" id="KW-0732">Signal</keyword>
<evidence type="ECO:0000313" key="4">
    <source>
        <dbReference type="Proteomes" id="UP001431783"/>
    </source>
</evidence>
<evidence type="ECO:0000256" key="1">
    <source>
        <dbReference type="SAM" id="MobiDB-lite"/>
    </source>
</evidence>
<gene>
    <name evidence="3" type="ORF">WA026_013479</name>
</gene>
<feature type="chain" id="PRO_5043441524" evidence="2">
    <location>
        <begin position="24"/>
        <end position="306"/>
    </location>
</feature>